<dbReference type="OrthoDB" id="2273864at2759"/>
<sequence length="243" mass="28200">MSYIFRSQEFEIELLKDYDLTIKYHPGKANVVVDALMCLANDGSILVKLKAGQSQLKDARCNEIRERIKSDGVKNFSLGNEGKLHFMGRLYVPNEKGFEDLFWWPGMKREILEFVMKCLTFQRVKVKHQVLSSKFCSLEIPEWKWDRITMDFFLGLPLSASKKNFIWEIVDRLTKLAHFVVVHMNYSLEKLAKLYISEIVHLHGIPSSIVSDRYPRFTSRHLKEPSFGSVSPSIHKLMGNQKG</sequence>
<dbReference type="Proteomes" id="UP000325315">
    <property type="component" value="Unassembled WGS sequence"/>
</dbReference>
<dbReference type="InterPro" id="IPR012337">
    <property type="entry name" value="RNaseH-like_sf"/>
</dbReference>
<dbReference type="AlphaFoldDB" id="A0A5B6VPY9"/>
<accession>A0A5B6VPY9</accession>
<dbReference type="Gene3D" id="3.30.420.10">
    <property type="entry name" value="Ribonuclease H-like superfamily/Ribonuclease H"/>
    <property type="match status" value="1"/>
</dbReference>
<dbReference type="GO" id="GO:0003676">
    <property type="term" value="F:nucleic acid binding"/>
    <property type="evidence" value="ECO:0007669"/>
    <property type="project" value="InterPro"/>
</dbReference>
<gene>
    <name evidence="2" type="ORF">EPI10_016915</name>
</gene>
<dbReference type="PANTHER" id="PTHR45835">
    <property type="entry name" value="YALI0A06105P"/>
    <property type="match status" value="1"/>
</dbReference>
<evidence type="ECO:0000313" key="2">
    <source>
        <dbReference type="EMBL" id="KAA3471276.1"/>
    </source>
</evidence>
<comment type="caution">
    <text evidence="2">The sequence shown here is derived from an EMBL/GenBank/DDBJ whole genome shotgun (WGS) entry which is preliminary data.</text>
</comment>
<dbReference type="PANTHER" id="PTHR45835:SF87">
    <property type="entry name" value="RNA-DIRECTED DNA POLYMERASE"/>
    <property type="match status" value="1"/>
</dbReference>
<evidence type="ECO:0000259" key="1">
    <source>
        <dbReference type="Pfam" id="PF17921"/>
    </source>
</evidence>
<protein>
    <submittedName>
        <fullName evidence="2">Integrase</fullName>
    </submittedName>
</protein>
<dbReference type="InterPro" id="IPR036397">
    <property type="entry name" value="RNaseH_sf"/>
</dbReference>
<evidence type="ECO:0000313" key="3">
    <source>
        <dbReference type="Proteomes" id="UP000325315"/>
    </source>
</evidence>
<keyword evidence="3" id="KW-1185">Reference proteome</keyword>
<dbReference type="SUPFAM" id="SSF53098">
    <property type="entry name" value="Ribonuclease H-like"/>
    <property type="match status" value="1"/>
</dbReference>
<dbReference type="InterPro" id="IPR041588">
    <property type="entry name" value="Integrase_H2C2"/>
</dbReference>
<proteinExistence type="predicted"/>
<dbReference type="Pfam" id="PF17921">
    <property type="entry name" value="Integrase_H2C2"/>
    <property type="match status" value="1"/>
</dbReference>
<reference evidence="3" key="1">
    <citation type="journal article" date="2019" name="Plant Biotechnol. J.">
        <title>Genome sequencing of the Australian wild diploid species Gossypium australe highlights disease resistance and delayed gland morphogenesis.</title>
        <authorList>
            <person name="Cai Y."/>
            <person name="Cai X."/>
            <person name="Wang Q."/>
            <person name="Wang P."/>
            <person name="Zhang Y."/>
            <person name="Cai C."/>
            <person name="Xu Y."/>
            <person name="Wang K."/>
            <person name="Zhou Z."/>
            <person name="Wang C."/>
            <person name="Geng S."/>
            <person name="Li B."/>
            <person name="Dong Q."/>
            <person name="Hou Y."/>
            <person name="Wang H."/>
            <person name="Ai P."/>
            <person name="Liu Z."/>
            <person name="Yi F."/>
            <person name="Sun M."/>
            <person name="An G."/>
            <person name="Cheng J."/>
            <person name="Zhang Y."/>
            <person name="Shi Q."/>
            <person name="Xie Y."/>
            <person name="Shi X."/>
            <person name="Chang Y."/>
            <person name="Huang F."/>
            <person name="Chen Y."/>
            <person name="Hong S."/>
            <person name="Mi L."/>
            <person name="Sun Q."/>
            <person name="Zhang L."/>
            <person name="Zhou B."/>
            <person name="Peng R."/>
            <person name="Zhang X."/>
            <person name="Liu F."/>
        </authorList>
    </citation>
    <scope>NUCLEOTIDE SEQUENCE [LARGE SCALE GENOMIC DNA]</scope>
    <source>
        <strain evidence="3">cv. PA1801</strain>
    </source>
</reference>
<organism evidence="2 3">
    <name type="scientific">Gossypium australe</name>
    <dbReference type="NCBI Taxonomy" id="47621"/>
    <lineage>
        <taxon>Eukaryota</taxon>
        <taxon>Viridiplantae</taxon>
        <taxon>Streptophyta</taxon>
        <taxon>Embryophyta</taxon>
        <taxon>Tracheophyta</taxon>
        <taxon>Spermatophyta</taxon>
        <taxon>Magnoliopsida</taxon>
        <taxon>eudicotyledons</taxon>
        <taxon>Gunneridae</taxon>
        <taxon>Pentapetalae</taxon>
        <taxon>rosids</taxon>
        <taxon>malvids</taxon>
        <taxon>Malvales</taxon>
        <taxon>Malvaceae</taxon>
        <taxon>Malvoideae</taxon>
        <taxon>Gossypium</taxon>
    </lineage>
</organism>
<feature type="domain" description="Integrase zinc-binding" evidence="1">
    <location>
        <begin position="101"/>
        <end position="126"/>
    </location>
</feature>
<dbReference type="EMBL" id="SMMG02000006">
    <property type="protein sequence ID" value="KAA3471276.1"/>
    <property type="molecule type" value="Genomic_DNA"/>
</dbReference>
<name>A0A5B6VPY9_9ROSI</name>